<accession>A0A2T9YYN5</accession>
<dbReference type="OrthoDB" id="10525283at2759"/>
<dbReference type="AlphaFoldDB" id="A0A2T9YYN5"/>
<evidence type="ECO:0000313" key="1">
    <source>
        <dbReference type="EMBL" id="PVU97394.1"/>
    </source>
</evidence>
<dbReference type="Proteomes" id="UP000245383">
    <property type="component" value="Unassembled WGS sequence"/>
</dbReference>
<protein>
    <submittedName>
        <fullName evidence="1">Uncharacterized protein</fullName>
    </submittedName>
</protein>
<evidence type="ECO:0000313" key="2">
    <source>
        <dbReference type="Proteomes" id="UP000245383"/>
    </source>
</evidence>
<reference evidence="1 2" key="1">
    <citation type="journal article" date="2018" name="MBio">
        <title>Comparative Genomics Reveals the Core Gene Toolbox for the Fungus-Insect Symbiosis.</title>
        <authorList>
            <person name="Wang Y."/>
            <person name="Stata M."/>
            <person name="Wang W."/>
            <person name="Stajich J.E."/>
            <person name="White M.M."/>
            <person name="Moncalvo J.M."/>
        </authorList>
    </citation>
    <scope>NUCLEOTIDE SEQUENCE [LARGE SCALE GENOMIC DNA]</scope>
    <source>
        <strain evidence="1 2">SWE-8-4</strain>
    </source>
</reference>
<name>A0A2T9YYN5_9FUNG</name>
<keyword evidence="2" id="KW-1185">Reference proteome</keyword>
<proteinExistence type="predicted"/>
<comment type="caution">
    <text evidence="1">The sequence shown here is derived from an EMBL/GenBank/DDBJ whole genome shotgun (WGS) entry which is preliminary data.</text>
</comment>
<gene>
    <name evidence="1" type="ORF">BB561_000600</name>
</gene>
<dbReference type="EMBL" id="MBFR01000013">
    <property type="protein sequence ID" value="PVU97394.1"/>
    <property type="molecule type" value="Genomic_DNA"/>
</dbReference>
<sequence length="140" mass="14921">MAFHIRLIKGIVGGGFIGPKVESSIDIQTTSAGATIEKTTYSGQNSTTFTKDINKGSEYDALMENISSFEKLPSFSHPIPSDVFGKNTSVVITKDGKVTWAYGVQSGCGYNELDAEISASADTKSSYSSLVDNIQSFTDA</sequence>
<organism evidence="1 2">
    <name type="scientific">Smittium simulii</name>
    <dbReference type="NCBI Taxonomy" id="133385"/>
    <lineage>
        <taxon>Eukaryota</taxon>
        <taxon>Fungi</taxon>
        <taxon>Fungi incertae sedis</taxon>
        <taxon>Zoopagomycota</taxon>
        <taxon>Kickxellomycotina</taxon>
        <taxon>Harpellomycetes</taxon>
        <taxon>Harpellales</taxon>
        <taxon>Legeriomycetaceae</taxon>
        <taxon>Smittium</taxon>
    </lineage>
</organism>